<protein>
    <submittedName>
        <fullName evidence="1">DUF2098 domain-containing protein</fullName>
    </submittedName>
</protein>
<sequence>MVVDIHYKEITIGSYVRYVNTGTKGIVKDIIKDKDMVWVLLDNNLMYRPYNLEVIELEDNKEKIYDEKEIVEEVLEKEKIEDLESNIDACGAG</sequence>
<comment type="caution">
    <text evidence="1">The sequence shown here is derived from an EMBL/GenBank/DDBJ whole genome shotgun (WGS) entry which is preliminary data.</text>
</comment>
<dbReference type="Proteomes" id="UP000605144">
    <property type="component" value="Unassembled WGS sequence"/>
</dbReference>
<dbReference type="PIRSF" id="PIRSF037053">
    <property type="entry name" value="UCP037053"/>
    <property type="match status" value="1"/>
</dbReference>
<dbReference type="Pfam" id="PF09871">
    <property type="entry name" value="DUF2098"/>
    <property type="match status" value="1"/>
</dbReference>
<organism evidence="1 2">
    <name type="scientific">Methanothermococcus okinawensis</name>
    <dbReference type="NCBI Taxonomy" id="155863"/>
    <lineage>
        <taxon>Archaea</taxon>
        <taxon>Methanobacteriati</taxon>
        <taxon>Methanobacteriota</taxon>
        <taxon>Methanomada group</taxon>
        <taxon>Methanococci</taxon>
        <taxon>Methanococcales</taxon>
        <taxon>Methanococcaceae</taxon>
        <taxon>Methanothermococcus</taxon>
    </lineage>
</organism>
<dbReference type="InterPro" id="IPR019209">
    <property type="entry name" value="DUF2098"/>
</dbReference>
<accession>A0A832YSH4</accession>
<dbReference type="InterPro" id="IPR017099">
    <property type="entry name" value="UCP037053"/>
</dbReference>
<gene>
    <name evidence="1" type="ORF">EYG76_00395</name>
</gene>
<evidence type="ECO:0000313" key="1">
    <source>
        <dbReference type="EMBL" id="HIP16754.1"/>
    </source>
</evidence>
<evidence type="ECO:0000313" key="2">
    <source>
        <dbReference type="Proteomes" id="UP000605144"/>
    </source>
</evidence>
<name>A0A832YSH4_9EURY</name>
<dbReference type="AlphaFoldDB" id="A0A832YSH4"/>
<proteinExistence type="predicted"/>
<reference evidence="1" key="1">
    <citation type="journal article" date="2020" name="ISME J.">
        <title>Gammaproteobacteria mediating utilization of methyl-, sulfur- and petroleum organic compounds in deep ocean hydrothermal plumes.</title>
        <authorList>
            <person name="Zhou Z."/>
            <person name="Liu Y."/>
            <person name="Pan J."/>
            <person name="Cron B.R."/>
            <person name="Toner B.M."/>
            <person name="Anantharaman K."/>
            <person name="Breier J.A."/>
            <person name="Dick G.J."/>
            <person name="Li M."/>
        </authorList>
    </citation>
    <scope>NUCLEOTIDE SEQUENCE</scope>
    <source>
        <strain evidence="1">SZUA-1385</strain>
    </source>
</reference>
<dbReference type="EMBL" id="DQSV01000008">
    <property type="protein sequence ID" value="HIP16754.1"/>
    <property type="molecule type" value="Genomic_DNA"/>
</dbReference>